<dbReference type="OrthoDB" id="9804790at2"/>
<comment type="similarity">
    <text evidence="1">Belongs to the aldo/keto reductase family.</text>
</comment>
<evidence type="ECO:0000256" key="2">
    <source>
        <dbReference type="ARBA" id="ARBA00022857"/>
    </source>
</evidence>
<name>A0A4P6ZJN3_9LACO</name>
<evidence type="ECO:0000313" key="9">
    <source>
        <dbReference type="Proteomes" id="UP000294321"/>
    </source>
</evidence>
<accession>A0A4P6ZJN3</accession>
<protein>
    <submittedName>
        <fullName evidence="8">Aldo/keto reductase</fullName>
    </submittedName>
</protein>
<dbReference type="InterPro" id="IPR018170">
    <property type="entry name" value="Aldo/ket_reductase_CS"/>
</dbReference>
<feature type="active site" description="Proton donor" evidence="4">
    <location>
        <position position="53"/>
    </location>
</feature>
<dbReference type="GO" id="GO:0016616">
    <property type="term" value="F:oxidoreductase activity, acting on the CH-OH group of donors, NAD or NADP as acceptor"/>
    <property type="evidence" value="ECO:0007669"/>
    <property type="project" value="UniProtKB-ARBA"/>
</dbReference>
<dbReference type="EMBL" id="CP034726">
    <property type="protein sequence ID" value="QBP17743.1"/>
    <property type="molecule type" value="Genomic_DNA"/>
</dbReference>
<dbReference type="Pfam" id="PF00248">
    <property type="entry name" value="Aldo_ket_red"/>
    <property type="match status" value="1"/>
</dbReference>
<gene>
    <name evidence="8" type="ORF">ELX58_00815</name>
</gene>
<keyword evidence="2" id="KW-0521">NADP</keyword>
<dbReference type="PROSITE" id="PS00062">
    <property type="entry name" value="ALDOKETO_REDUCTASE_2"/>
    <property type="match status" value="1"/>
</dbReference>
<evidence type="ECO:0000256" key="4">
    <source>
        <dbReference type="PIRSR" id="PIRSR000097-1"/>
    </source>
</evidence>
<dbReference type="PRINTS" id="PR00069">
    <property type="entry name" value="ALDKETRDTASE"/>
</dbReference>
<sequence length="301" mass="34199">MPESLKSTTELNNGVMMPRLGLGVWKTDNSTAKNSVKNAIEHGYHLIDTAKQYGNEYGVGQGIKEAIAETGINRKDLFITSKLYNGDQGYATTLHAIKGTLKRLGLSYLDLYIMHWPVDGKYIDTWRAMEKLYHEGLVRAIGISNFDVPRMKNLLAHSTVTPAVNQMEFNPINQEKKVIAFDNWKGIQTEAWSPLGGGEALGNKAINKIAKKHGKSAAQVILRWDWDRGIVTIPKSAHEKRIVQNSQIFDFQLTDDEINAINNVDQEKRALWYDNFKWHSVNAPYTDEVDHWDDSPKDWKE</sequence>
<dbReference type="PROSITE" id="PS00063">
    <property type="entry name" value="ALDOKETO_REDUCTASE_3"/>
    <property type="match status" value="1"/>
</dbReference>
<evidence type="ECO:0000256" key="5">
    <source>
        <dbReference type="PIRSR" id="PIRSR000097-2"/>
    </source>
</evidence>
<evidence type="ECO:0000259" key="7">
    <source>
        <dbReference type="Pfam" id="PF00248"/>
    </source>
</evidence>
<dbReference type="CDD" id="cd19071">
    <property type="entry name" value="AKR_AKR1-5-like"/>
    <property type="match status" value="1"/>
</dbReference>
<dbReference type="Gene3D" id="3.20.20.100">
    <property type="entry name" value="NADP-dependent oxidoreductase domain"/>
    <property type="match status" value="1"/>
</dbReference>
<dbReference type="AlphaFoldDB" id="A0A4P6ZJN3"/>
<dbReference type="InterPro" id="IPR023210">
    <property type="entry name" value="NADP_OxRdtase_dom"/>
</dbReference>
<evidence type="ECO:0000256" key="3">
    <source>
        <dbReference type="ARBA" id="ARBA00023002"/>
    </source>
</evidence>
<dbReference type="PIRSF" id="PIRSF000097">
    <property type="entry name" value="AKR"/>
    <property type="match status" value="1"/>
</dbReference>
<dbReference type="FunFam" id="3.20.20.100:FF:000015">
    <property type="entry name" value="Oxidoreductase, aldo/keto reductase family"/>
    <property type="match status" value="1"/>
</dbReference>
<dbReference type="RefSeq" id="WP_133441288.1">
    <property type="nucleotide sequence ID" value="NZ_CP034726.1"/>
</dbReference>
<reference evidence="9" key="1">
    <citation type="submission" date="2018-12" db="EMBL/GenBank/DDBJ databases">
        <title>A new species of lactobacillus.</title>
        <authorList>
            <person name="Jian Y."/>
            <person name="Xin L."/>
            <person name="Hong Z.J."/>
            <person name="Ming L.Z."/>
            <person name="Hong X.Z."/>
        </authorList>
    </citation>
    <scope>NUCLEOTIDE SEQUENCE [LARGE SCALE GENOMIC DNA]</scope>
    <source>
        <strain evidence="9">HSLZ-75</strain>
    </source>
</reference>
<evidence type="ECO:0000313" key="8">
    <source>
        <dbReference type="EMBL" id="QBP17743.1"/>
    </source>
</evidence>
<keyword evidence="9" id="KW-1185">Reference proteome</keyword>
<feature type="domain" description="NADP-dependent oxidoreductase" evidence="7">
    <location>
        <begin position="20"/>
        <end position="265"/>
    </location>
</feature>
<feature type="binding site" evidence="5">
    <location>
        <position position="115"/>
    </location>
    <ligand>
        <name>substrate</name>
    </ligand>
</feature>
<dbReference type="InterPro" id="IPR036812">
    <property type="entry name" value="NAD(P)_OxRdtase_dom_sf"/>
</dbReference>
<dbReference type="PANTHER" id="PTHR43827">
    <property type="entry name" value="2,5-DIKETO-D-GLUCONIC ACID REDUCTASE"/>
    <property type="match status" value="1"/>
</dbReference>
<organism evidence="8 9">
    <name type="scientific">Acetilactobacillus jinshanensis</name>
    <dbReference type="NCBI Taxonomy" id="1720083"/>
    <lineage>
        <taxon>Bacteria</taxon>
        <taxon>Bacillati</taxon>
        <taxon>Bacillota</taxon>
        <taxon>Bacilli</taxon>
        <taxon>Lactobacillales</taxon>
        <taxon>Lactobacillaceae</taxon>
        <taxon>Acetilactobacillus</taxon>
    </lineage>
</organism>
<dbReference type="SUPFAM" id="SSF51430">
    <property type="entry name" value="NAD(P)-linked oxidoreductase"/>
    <property type="match status" value="1"/>
</dbReference>
<dbReference type="KEGG" id="lji:ELX58_00815"/>
<keyword evidence="3" id="KW-0560">Oxidoreductase</keyword>
<feature type="site" description="Lowers pKa of active site Tyr" evidence="6">
    <location>
        <position position="82"/>
    </location>
</feature>
<dbReference type="InterPro" id="IPR020471">
    <property type="entry name" value="AKR"/>
</dbReference>
<proteinExistence type="inferred from homology"/>
<dbReference type="PANTHER" id="PTHR43827:SF3">
    <property type="entry name" value="NADP-DEPENDENT OXIDOREDUCTASE DOMAIN-CONTAINING PROTEIN"/>
    <property type="match status" value="1"/>
</dbReference>
<evidence type="ECO:0000256" key="1">
    <source>
        <dbReference type="ARBA" id="ARBA00007905"/>
    </source>
</evidence>
<dbReference type="Proteomes" id="UP000294321">
    <property type="component" value="Chromosome"/>
</dbReference>
<evidence type="ECO:0000256" key="6">
    <source>
        <dbReference type="PIRSR" id="PIRSR000097-3"/>
    </source>
</evidence>